<evidence type="ECO:0000313" key="1">
    <source>
        <dbReference type="EMBL" id="KAL3094115.1"/>
    </source>
</evidence>
<sequence>MQKVVRTIGCQLFYTDTDSLVLSHPLDFCPLKTGQHLGEFTDEYPDHEILEFCSGGAKQYGLVLRRKNTSSDVELEYVLKVRGMTLNYDVINNQGLRYETFKQQVMRYARTGEIEQIRIEYPNFLQPINHTQLTLVLQDLPHSSLAFNNPPIFAALQSPHNFSYSSKLYRTQLTLLQQDLPHSSLTFNNPPIFTALQSPHNFSYSSKLYRTQLTLLQQDLPHSSLTFNNPPIFTALQSPHNFSYSSKLYRTQLTLLQQDLPHSSLTFNNPPIFTAHNSLSSNIYRIPFPYRQ</sequence>
<dbReference type="AlphaFoldDB" id="A0ABD2JTY8"/>
<protein>
    <recommendedName>
        <fullName evidence="3">DNA-directed DNA polymerase</fullName>
    </recommendedName>
</protein>
<dbReference type="Gene3D" id="3.90.1600.10">
    <property type="entry name" value="Palm domain of DNA polymerase"/>
    <property type="match status" value="1"/>
</dbReference>
<dbReference type="Proteomes" id="UP001620626">
    <property type="component" value="Unassembled WGS sequence"/>
</dbReference>
<dbReference type="InterPro" id="IPR043502">
    <property type="entry name" value="DNA/RNA_pol_sf"/>
</dbReference>
<dbReference type="SUPFAM" id="SSF56672">
    <property type="entry name" value="DNA/RNA polymerases"/>
    <property type="match status" value="1"/>
</dbReference>
<evidence type="ECO:0008006" key="3">
    <source>
        <dbReference type="Google" id="ProtNLM"/>
    </source>
</evidence>
<comment type="caution">
    <text evidence="1">The sequence shown here is derived from an EMBL/GenBank/DDBJ whole genome shotgun (WGS) entry which is preliminary data.</text>
</comment>
<reference evidence="1 2" key="1">
    <citation type="submission" date="2024-10" db="EMBL/GenBank/DDBJ databases">
        <authorList>
            <person name="Kim D."/>
        </authorList>
    </citation>
    <scope>NUCLEOTIDE SEQUENCE [LARGE SCALE GENOMIC DNA]</scope>
    <source>
        <strain evidence="1">BH-2024</strain>
    </source>
</reference>
<dbReference type="EMBL" id="JBICBT010000904">
    <property type="protein sequence ID" value="KAL3094115.1"/>
    <property type="molecule type" value="Genomic_DNA"/>
</dbReference>
<organism evidence="1 2">
    <name type="scientific">Heterodera trifolii</name>
    <dbReference type="NCBI Taxonomy" id="157864"/>
    <lineage>
        <taxon>Eukaryota</taxon>
        <taxon>Metazoa</taxon>
        <taxon>Ecdysozoa</taxon>
        <taxon>Nematoda</taxon>
        <taxon>Chromadorea</taxon>
        <taxon>Rhabditida</taxon>
        <taxon>Tylenchina</taxon>
        <taxon>Tylenchomorpha</taxon>
        <taxon>Tylenchoidea</taxon>
        <taxon>Heteroderidae</taxon>
        <taxon>Heteroderinae</taxon>
        <taxon>Heterodera</taxon>
    </lineage>
</organism>
<name>A0ABD2JTY8_9BILA</name>
<proteinExistence type="predicted"/>
<dbReference type="InterPro" id="IPR023211">
    <property type="entry name" value="DNA_pol_palm_dom_sf"/>
</dbReference>
<accession>A0ABD2JTY8</accession>
<evidence type="ECO:0000313" key="2">
    <source>
        <dbReference type="Proteomes" id="UP001620626"/>
    </source>
</evidence>
<keyword evidence="2" id="KW-1185">Reference proteome</keyword>
<gene>
    <name evidence="1" type="ORF">niasHT_020881</name>
</gene>